<feature type="coiled-coil region" evidence="1">
    <location>
        <begin position="22"/>
        <end position="82"/>
    </location>
</feature>
<dbReference type="RefSeq" id="WP_096421473.1">
    <property type="nucleotide sequence ID" value="NZ_AP018338.1"/>
</dbReference>
<protein>
    <submittedName>
        <fullName evidence="2">Uncharacterized protein</fullName>
    </submittedName>
</protein>
<evidence type="ECO:0000313" key="3">
    <source>
        <dbReference type="Proteomes" id="UP000218665"/>
    </source>
</evidence>
<organism evidence="2 3">
    <name type="scientific">Streptococcus oralis subsp. tigurinus</name>
    <dbReference type="NCBI Taxonomy" id="1077464"/>
    <lineage>
        <taxon>Bacteria</taxon>
        <taxon>Bacillati</taxon>
        <taxon>Bacillota</taxon>
        <taxon>Bacilli</taxon>
        <taxon>Lactobacillales</taxon>
        <taxon>Streptococcaceae</taxon>
        <taxon>Streptococcus</taxon>
    </lineage>
</organism>
<dbReference type="Proteomes" id="UP000218665">
    <property type="component" value="Chromosome"/>
</dbReference>
<gene>
    <name evidence="2" type="ORF">STO1_000700</name>
</gene>
<reference evidence="2 3" key="1">
    <citation type="submission" date="2017-07" db="EMBL/GenBank/DDBJ databases">
        <title>Whole genome sequence of Streptococcus tigurinus, strain osk_001, isolated from post-mortem material.</title>
        <authorList>
            <person name="Yoshizawa H."/>
            <person name="Motooka D."/>
            <person name="Katada R."/>
            <person name="Matsumoto Y."/>
            <person name="Nakamura S."/>
            <person name="Morii E."/>
            <person name="Iida T."/>
            <person name="Matsumoto H."/>
        </authorList>
    </citation>
    <scope>NUCLEOTIDE SEQUENCE [LARGE SCALE GENOMIC DNA]</scope>
    <source>
        <strain evidence="3">osk_001</strain>
    </source>
</reference>
<dbReference type="EMBL" id="AP018338">
    <property type="protein sequence ID" value="BBA07674.1"/>
    <property type="molecule type" value="Genomic_DNA"/>
</dbReference>
<evidence type="ECO:0000256" key="1">
    <source>
        <dbReference type="SAM" id="Coils"/>
    </source>
</evidence>
<name>A0A224A4M5_STROR</name>
<dbReference type="AlphaFoldDB" id="A0A224A4M5"/>
<evidence type="ECO:0000313" key="2">
    <source>
        <dbReference type="EMBL" id="BBA07674.1"/>
    </source>
</evidence>
<accession>A0A224A4M5</accession>
<sequence length="189" mass="21887">METLQTIETKVTKLIEQNQKDITEAEEELTKTGQIILEAQAELLQAQREINAQKYTEAKTKLWTAEQTKELYEKQLETISNQPVISYEEYHEIIGDITKLANKEQEDCYTQACEKLKEVVAIANIALEKANKADQLLKKIEGQLTKNSESYKKNKTGVYLFYSGVGYNPQRAFYKHKEQLERIIDNFSK</sequence>
<keyword evidence="1" id="KW-0175">Coiled coil</keyword>
<proteinExistence type="predicted"/>